<dbReference type="EMBL" id="FMBC01000006">
    <property type="protein sequence ID" value="SCB99246.1"/>
    <property type="molecule type" value="Genomic_DNA"/>
</dbReference>
<dbReference type="Proteomes" id="UP000198515">
    <property type="component" value="Unassembled WGS sequence"/>
</dbReference>
<dbReference type="PANTHER" id="PTHR37951">
    <property type="entry name" value="CYTOPLASMIC PROTEIN-RELATED"/>
    <property type="match status" value="1"/>
</dbReference>
<dbReference type="NCBIfam" id="TIGR03363">
    <property type="entry name" value="VI_chp_8"/>
    <property type="match status" value="1"/>
</dbReference>
<feature type="region of interest" description="Disordered" evidence="1">
    <location>
        <begin position="233"/>
        <end position="256"/>
    </location>
</feature>
<dbReference type="RefSeq" id="WP_090133939.1">
    <property type="nucleotide sequence ID" value="NZ_FMBC01000006.1"/>
</dbReference>
<evidence type="ECO:0000259" key="2">
    <source>
        <dbReference type="Pfam" id="PF06812"/>
    </source>
</evidence>
<dbReference type="OrthoDB" id="9771118at2"/>
<dbReference type="Pfam" id="PF06812">
    <property type="entry name" value="ImpA_N"/>
    <property type="match status" value="1"/>
</dbReference>
<dbReference type="PANTHER" id="PTHR37951:SF1">
    <property type="entry name" value="TYPE VI SECRETION SYSTEM COMPONENT TSSA1"/>
    <property type="match status" value="1"/>
</dbReference>
<dbReference type="InterPro" id="IPR010657">
    <property type="entry name" value="ImpA_N"/>
</dbReference>
<evidence type="ECO:0000256" key="1">
    <source>
        <dbReference type="SAM" id="MobiDB-lite"/>
    </source>
</evidence>
<protein>
    <submittedName>
        <fullName evidence="3">Type VI secretion system protein ImpA</fullName>
    </submittedName>
</protein>
<sequence length="337" mass="37191">MTIDSLLAPVTPEQPCGENLEYDADFQAMEQASLGKAEQQFGSTIIPAEPADWNRVEKLATSLLERTKDIRVMLALTHAWTRRRGLEGYADGLLMLGQALALYWDQLWPSLNDGGEFDPFYRINALAALSDKSALTTTLRQSILLRSNGDELNVRDAQALLDGSKTECAGYPGGRVRLIDELVRGGQSGIEAIGQIEGRLQTIRTWLLEQLGESGVPEMEQLLKTVSIIAGASRTSRGDEQSAPSAGEEQKSPAPQAVAVPLAAHTDWRTVQVTTRADAQLMLEKVKQYFTQHEPSHPAPLMIDRVQRLIELDFMEIIRDLAPDGVSQLQNIFGRQE</sequence>
<proteinExistence type="predicted"/>
<organism evidence="3 4">
    <name type="scientific">Kosakonia oryziphila</name>
    <dbReference type="NCBI Taxonomy" id="1005667"/>
    <lineage>
        <taxon>Bacteria</taxon>
        <taxon>Pseudomonadati</taxon>
        <taxon>Pseudomonadota</taxon>
        <taxon>Gammaproteobacteria</taxon>
        <taxon>Enterobacterales</taxon>
        <taxon>Enterobacteriaceae</taxon>
        <taxon>Kosakonia</taxon>
    </lineage>
</organism>
<keyword evidence="4" id="KW-1185">Reference proteome</keyword>
<evidence type="ECO:0000313" key="4">
    <source>
        <dbReference type="Proteomes" id="UP000198515"/>
    </source>
</evidence>
<name>A0A1C4AXF0_9ENTR</name>
<evidence type="ECO:0000313" key="3">
    <source>
        <dbReference type="EMBL" id="SCB99246.1"/>
    </source>
</evidence>
<dbReference type="AlphaFoldDB" id="A0A1C4AXF0"/>
<feature type="domain" description="ImpA N-terminal" evidence="2">
    <location>
        <begin position="7"/>
        <end position="130"/>
    </location>
</feature>
<gene>
    <name evidence="3" type="ORF">GA0061070_100617</name>
</gene>
<dbReference type="InterPro" id="IPR017740">
    <property type="entry name" value="TssA-like"/>
</dbReference>
<reference evidence="4" key="1">
    <citation type="submission" date="2016-08" db="EMBL/GenBank/DDBJ databases">
        <authorList>
            <person name="Varghese N."/>
            <person name="Submissions Spin"/>
        </authorList>
    </citation>
    <scope>NUCLEOTIDE SEQUENCE [LARGE SCALE GENOMIC DNA]</scope>
    <source>
        <strain evidence="4">REICA_142</strain>
    </source>
</reference>
<accession>A0A1C4AXF0</accession>